<proteinExistence type="predicted"/>
<reference evidence="1 2" key="1">
    <citation type="submission" date="2013-12" db="EMBL/GenBank/DDBJ databases">
        <title>Draft genome of the parsitic nematode Ancylostoma duodenale.</title>
        <authorList>
            <person name="Mitreva M."/>
        </authorList>
    </citation>
    <scope>NUCLEOTIDE SEQUENCE [LARGE SCALE GENOMIC DNA]</scope>
    <source>
        <strain evidence="1 2">Zhejiang</strain>
    </source>
</reference>
<evidence type="ECO:0000313" key="1">
    <source>
        <dbReference type="EMBL" id="KIH42562.1"/>
    </source>
</evidence>
<accession>A0A0C2BYV1</accession>
<dbReference type="Proteomes" id="UP000054047">
    <property type="component" value="Unassembled WGS sequence"/>
</dbReference>
<dbReference type="InterPro" id="IPR036397">
    <property type="entry name" value="RNaseH_sf"/>
</dbReference>
<dbReference type="EMBL" id="KN795435">
    <property type="protein sequence ID" value="KIH42562.1"/>
    <property type="molecule type" value="Genomic_DNA"/>
</dbReference>
<dbReference type="Gene3D" id="3.30.420.10">
    <property type="entry name" value="Ribonuclease H-like superfamily/Ribonuclease H"/>
    <property type="match status" value="1"/>
</dbReference>
<dbReference type="GO" id="GO:0003676">
    <property type="term" value="F:nucleic acid binding"/>
    <property type="evidence" value="ECO:0007669"/>
    <property type="project" value="InterPro"/>
</dbReference>
<dbReference type="AlphaFoldDB" id="A0A0C2BYV1"/>
<protein>
    <submittedName>
        <fullName evidence="1">Uncharacterized protein</fullName>
    </submittedName>
</protein>
<keyword evidence="2" id="KW-1185">Reference proteome</keyword>
<name>A0A0C2BYV1_9BILA</name>
<sequence length="114" mass="12942">MVWPEVSATGRSPLIFVEKRTAINTDFYTEEVLKKEILPFSREHFKNSIQLLNKSIKAILEEKACAKRYGSVDALKSSLKKTWEEIPQETLRAAVGFYTKCLKAVIKAKGGHIE</sequence>
<evidence type="ECO:0000313" key="2">
    <source>
        <dbReference type="Proteomes" id="UP000054047"/>
    </source>
</evidence>
<dbReference type="OrthoDB" id="7951431at2759"/>
<gene>
    <name evidence="1" type="ORF">ANCDUO_27453</name>
</gene>
<organism evidence="1 2">
    <name type="scientific">Ancylostoma duodenale</name>
    <dbReference type="NCBI Taxonomy" id="51022"/>
    <lineage>
        <taxon>Eukaryota</taxon>
        <taxon>Metazoa</taxon>
        <taxon>Ecdysozoa</taxon>
        <taxon>Nematoda</taxon>
        <taxon>Chromadorea</taxon>
        <taxon>Rhabditida</taxon>
        <taxon>Rhabditina</taxon>
        <taxon>Rhabditomorpha</taxon>
        <taxon>Strongyloidea</taxon>
        <taxon>Ancylostomatidae</taxon>
        <taxon>Ancylostomatinae</taxon>
        <taxon>Ancylostoma</taxon>
    </lineage>
</organism>